<dbReference type="SMART" id="SM00267">
    <property type="entry name" value="GGDEF"/>
    <property type="match status" value="1"/>
</dbReference>
<accession>A0AAU8AER8</accession>
<dbReference type="GO" id="GO:0000160">
    <property type="term" value="P:phosphorelay signal transduction system"/>
    <property type="evidence" value="ECO:0007669"/>
    <property type="project" value="InterPro"/>
</dbReference>
<comment type="catalytic activity">
    <reaction evidence="2">
        <text>2 GTP = 3',3'-c-di-GMP + 2 diphosphate</text>
        <dbReference type="Rhea" id="RHEA:24898"/>
        <dbReference type="ChEBI" id="CHEBI:33019"/>
        <dbReference type="ChEBI" id="CHEBI:37565"/>
        <dbReference type="ChEBI" id="CHEBI:58805"/>
        <dbReference type="EC" id="2.7.7.65"/>
    </reaction>
</comment>
<dbReference type="GO" id="GO:1902201">
    <property type="term" value="P:negative regulation of bacterial-type flagellum-dependent cell motility"/>
    <property type="evidence" value="ECO:0007669"/>
    <property type="project" value="TreeGrafter"/>
</dbReference>
<feature type="compositionally biased region" description="Low complexity" evidence="4">
    <location>
        <begin position="497"/>
        <end position="507"/>
    </location>
</feature>
<dbReference type="PANTHER" id="PTHR45138:SF9">
    <property type="entry name" value="DIGUANYLATE CYCLASE DGCM-RELATED"/>
    <property type="match status" value="1"/>
</dbReference>
<gene>
    <name evidence="7" type="ORF">PVT71_09485</name>
</gene>
<dbReference type="Gene3D" id="3.30.70.270">
    <property type="match status" value="1"/>
</dbReference>
<dbReference type="CDD" id="cd01949">
    <property type="entry name" value="GGDEF"/>
    <property type="match status" value="1"/>
</dbReference>
<dbReference type="GO" id="GO:0043709">
    <property type="term" value="P:cell adhesion involved in single-species biofilm formation"/>
    <property type="evidence" value="ECO:0007669"/>
    <property type="project" value="TreeGrafter"/>
</dbReference>
<evidence type="ECO:0000256" key="2">
    <source>
        <dbReference type="ARBA" id="ARBA00034247"/>
    </source>
</evidence>
<dbReference type="PROSITE" id="PS50887">
    <property type="entry name" value="GGDEF"/>
    <property type="match status" value="1"/>
</dbReference>
<dbReference type="Pfam" id="PF00990">
    <property type="entry name" value="GGDEF"/>
    <property type="match status" value="1"/>
</dbReference>
<evidence type="ECO:0000259" key="6">
    <source>
        <dbReference type="PROSITE" id="PS50887"/>
    </source>
</evidence>
<organism evidence="7">
    <name type="scientific">Alloyangia sp. H15</name>
    <dbReference type="NCBI Taxonomy" id="3029062"/>
    <lineage>
        <taxon>Bacteria</taxon>
        <taxon>Pseudomonadati</taxon>
        <taxon>Pseudomonadota</taxon>
        <taxon>Alphaproteobacteria</taxon>
        <taxon>Rhodobacterales</taxon>
        <taxon>Roseobacteraceae</taxon>
        <taxon>Alloyangia</taxon>
    </lineage>
</organism>
<dbReference type="SUPFAM" id="SSF52172">
    <property type="entry name" value="CheY-like"/>
    <property type="match status" value="2"/>
</dbReference>
<dbReference type="PROSITE" id="PS50110">
    <property type="entry name" value="RESPONSE_REGULATORY"/>
    <property type="match status" value="1"/>
</dbReference>
<sequence>MAGRILIVEGTAGQRILLRARLTSAFYRVAAADSGAEALRLIADRCPDLVIAAADLPDMCSSSFCTRLRALPDHAETPLVLLSEEDRQDERLALLAVGADDVIARQVEDILLLARLRSLMGRSHAQDELRLRDDTKRALGLSESPRGFQRPARVAMISLDPALDPGGLAARLRIGLGAQVQITEPGRLLHHAAPAAEVVVLVDTGAAPGSGLALLAQLRTARAQRRAALVYVTAPGQDEIAARALDLGADDLLRNGADPLELELRLPRLVNLARRADRHRAALRTGLRAAVIDPLTGLYNRRYALPQLARMAQQAARLGRPLALLVADLDHFKQVNDLWGHSVGDHVLTTTAQTLSRGLRDCDLVARLGGEEFLIALADTGPEAARNRAHALCDAVARQSLRLPDGLGGRRTAAPTISIGLTVIAPGMETVETALRRADAALYAAKKAGRNRAHLSDPAVLPPQPAAELAARSGDEGPEPAAADQSRGGLRGRRRASSSSSSSSRSA</sequence>
<dbReference type="PANTHER" id="PTHR45138">
    <property type="entry name" value="REGULATORY COMPONENTS OF SENSORY TRANSDUCTION SYSTEM"/>
    <property type="match status" value="1"/>
</dbReference>
<dbReference type="FunFam" id="3.30.70.270:FF:000001">
    <property type="entry name" value="Diguanylate cyclase domain protein"/>
    <property type="match status" value="1"/>
</dbReference>
<dbReference type="Pfam" id="PF00072">
    <property type="entry name" value="Response_reg"/>
    <property type="match status" value="1"/>
</dbReference>
<evidence type="ECO:0000256" key="4">
    <source>
        <dbReference type="SAM" id="MobiDB-lite"/>
    </source>
</evidence>
<dbReference type="Gene3D" id="3.40.50.2300">
    <property type="match status" value="1"/>
</dbReference>
<protein>
    <recommendedName>
        <fullName evidence="1">diguanylate cyclase</fullName>
        <ecNumber evidence="1">2.7.7.65</ecNumber>
    </recommendedName>
</protein>
<feature type="region of interest" description="Disordered" evidence="4">
    <location>
        <begin position="452"/>
        <end position="507"/>
    </location>
</feature>
<evidence type="ECO:0000313" key="7">
    <source>
        <dbReference type="EMBL" id="XCC92713.1"/>
    </source>
</evidence>
<reference evidence="7" key="1">
    <citation type="submission" date="2023-02" db="EMBL/GenBank/DDBJ databases">
        <title>Description and genomic characterization of Salipiger bruguierae sp. nov., isolated from the sediment of mangrove plant Bruguiera sexangula.</title>
        <authorList>
            <person name="Long M."/>
        </authorList>
    </citation>
    <scope>NUCLEOTIDE SEQUENCE</scope>
    <source>
        <strain evidence="7">H15</strain>
    </source>
</reference>
<dbReference type="GO" id="GO:0052621">
    <property type="term" value="F:diguanylate cyclase activity"/>
    <property type="evidence" value="ECO:0007669"/>
    <property type="project" value="UniProtKB-EC"/>
</dbReference>
<evidence type="ECO:0000256" key="3">
    <source>
        <dbReference type="PROSITE-ProRule" id="PRU00169"/>
    </source>
</evidence>
<dbReference type="GO" id="GO:0005886">
    <property type="term" value="C:plasma membrane"/>
    <property type="evidence" value="ECO:0007669"/>
    <property type="project" value="TreeGrafter"/>
</dbReference>
<feature type="domain" description="Response regulatory" evidence="5">
    <location>
        <begin position="4"/>
        <end position="120"/>
    </location>
</feature>
<evidence type="ECO:0000256" key="1">
    <source>
        <dbReference type="ARBA" id="ARBA00012528"/>
    </source>
</evidence>
<dbReference type="SUPFAM" id="SSF55073">
    <property type="entry name" value="Nucleotide cyclase"/>
    <property type="match status" value="1"/>
</dbReference>
<dbReference type="RefSeq" id="WP_353471540.1">
    <property type="nucleotide sequence ID" value="NZ_CP123384.1"/>
</dbReference>
<dbReference type="AlphaFoldDB" id="A0AAU8AER8"/>
<keyword evidence="7" id="KW-0548">Nucleotidyltransferase</keyword>
<dbReference type="InterPro" id="IPR000160">
    <property type="entry name" value="GGDEF_dom"/>
</dbReference>
<dbReference type="EMBL" id="CP123384">
    <property type="protein sequence ID" value="XCC92713.1"/>
    <property type="molecule type" value="Genomic_DNA"/>
</dbReference>
<proteinExistence type="predicted"/>
<comment type="caution">
    <text evidence="3">Lacks conserved residue(s) required for the propagation of feature annotation.</text>
</comment>
<dbReference type="InterPro" id="IPR050469">
    <property type="entry name" value="Diguanylate_Cyclase"/>
</dbReference>
<evidence type="ECO:0000259" key="5">
    <source>
        <dbReference type="PROSITE" id="PS50110"/>
    </source>
</evidence>
<dbReference type="NCBIfam" id="TIGR00254">
    <property type="entry name" value="GGDEF"/>
    <property type="match status" value="1"/>
</dbReference>
<keyword evidence="7" id="KW-0808">Transferase</keyword>
<dbReference type="SMART" id="SM00448">
    <property type="entry name" value="REC"/>
    <property type="match status" value="2"/>
</dbReference>
<name>A0AAU8AER8_9RHOB</name>
<feature type="domain" description="GGDEF" evidence="6">
    <location>
        <begin position="320"/>
        <end position="458"/>
    </location>
</feature>
<dbReference type="InterPro" id="IPR001789">
    <property type="entry name" value="Sig_transdc_resp-reg_receiver"/>
</dbReference>
<dbReference type="InterPro" id="IPR029787">
    <property type="entry name" value="Nucleotide_cyclase"/>
</dbReference>
<dbReference type="InterPro" id="IPR043128">
    <property type="entry name" value="Rev_trsase/Diguanyl_cyclase"/>
</dbReference>
<dbReference type="InterPro" id="IPR011006">
    <property type="entry name" value="CheY-like_superfamily"/>
</dbReference>
<dbReference type="EC" id="2.7.7.65" evidence="1"/>